<keyword evidence="3" id="KW-1185">Reference proteome</keyword>
<gene>
    <name evidence="2" type="ORF">GPZ80_18255</name>
</gene>
<dbReference type="RefSeq" id="WP_187221612.1">
    <property type="nucleotide sequence ID" value="NZ_JABVED010000010.1"/>
</dbReference>
<organism evidence="2 3">
    <name type="scientific">Actinokineospora xionganensis</name>
    <dbReference type="NCBI Taxonomy" id="2684470"/>
    <lineage>
        <taxon>Bacteria</taxon>
        <taxon>Bacillati</taxon>
        <taxon>Actinomycetota</taxon>
        <taxon>Actinomycetes</taxon>
        <taxon>Pseudonocardiales</taxon>
        <taxon>Pseudonocardiaceae</taxon>
        <taxon>Actinokineospora</taxon>
    </lineage>
</organism>
<dbReference type="EMBL" id="JABVED010000010">
    <property type="protein sequence ID" value="MBC6449113.1"/>
    <property type="molecule type" value="Genomic_DNA"/>
</dbReference>
<name>A0ABR7L8T8_9PSEU</name>
<feature type="region of interest" description="Disordered" evidence="1">
    <location>
        <begin position="73"/>
        <end position="102"/>
    </location>
</feature>
<evidence type="ECO:0000313" key="2">
    <source>
        <dbReference type="EMBL" id="MBC6449113.1"/>
    </source>
</evidence>
<proteinExistence type="predicted"/>
<sequence>MPNGYDVLTGELSGHAGRLDALRDRLDQALQAASQVHMGTEAYGVICQFFVPIVHAVSGPGVEAIRQAADSMSDTAQGIRDNTTSYDNVEQANTRPFAGGVR</sequence>
<reference evidence="2 3" key="1">
    <citation type="submission" date="2020-06" db="EMBL/GenBank/DDBJ databases">
        <title>Actinokineospora xiongansis sp. nov., isolated from soil of Baiyangdian.</title>
        <authorList>
            <person name="Zhang X."/>
        </authorList>
    </citation>
    <scope>NUCLEOTIDE SEQUENCE [LARGE SCALE GENOMIC DNA]</scope>
    <source>
        <strain evidence="2 3">HBU206404</strain>
    </source>
</reference>
<evidence type="ECO:0000313" key="3">
    <source>
        <dbReference type="Proteomes" id="UP000734823"/>
    </source>
</evidence>
<dbReference type="Pfam" id="PF10824">
    <property type="entry name" value="T7SS_ESX_EspC"/>
    <property type="match status" value="1"/>
</dbReference>
<protein>
    <submittedName>
        <fullName evidence="2">ESX-1 secretion-associated protein</fullName>
    </submittedName>
</protein>
<dbReference type="InterPro" id="IPR022536">
    <property type="entry name" value="EspC"/>
</dbReference>
<evidence type="ECO:0000256" key="1">
    <source>
        <dbReference type="SAM" id="MobiDB-lite"/>
    </source>
</evidence>
<comment type="caution">
    <text evidence="2">The sequence shown here is derived from an EMBL/GenBank/DDBJ whole genome shotgun (WGS) entry which is preliminary data.</text>
</comment>
<feature type="compositionally biased region" description="Polar residues" evidence="1">
    <location>
        <begin position="73"/>
        <end position="94"/>
    </location>
</feature>
<dbReference type="Proteomes" id="UP000734823">
    <property type="component" value="Unassembled WGS sequence"/>
</dbReference>
<accession>A0ABR7L8T8</accession>